<feature type="compositionally biased region" description="Polar residues" evidence="1">
    <location>
        <begin position="36"/>
        <end position="50"/>
    </location>
</feature>
<name>A0A1G2IFA5_9BACT</name>
<protein>
    <recommendedName>
        <fullName evidence="5">EfeO-type cupredoxin-like domain-containing protein</fullName>
    </recommendedName>
</protein>
<evidence type="ECO:0008006" key="5">
    <source>
        <dbReference type="Google" id="ProtNLM"/>
    </source>
</evidence>
<keyword evidence="2" id="KW-0812">Transmembrane</keyword>
<feature type="transmembrane region" description="Helical" evidence="2">
    <location>
        <begin position="6"/>
        <end position="22"/>
    </location>
</feature>
<dbReference type="InterPro" id="IPR008972">
    <property type="entry name" value="Cupredoxin"/>
</dbReference>
<proteinExistence type="predicted"/>
<sequence length="165" mass="17688">MNKTIIVILILVVIALGGYFLLRTPEVQAPGDEVSETPTLETPAPNNTETPEMIVTPTPSTDDSSSVSQNIVTYSDTGYSPSTLNVKVGDAVTFKNSSSLSMWTASAQHPTHAVYPTTGGCFGSTFDACKGVLPGESWSFKFDQAGNWKYHDHLKPSVFGTIVVK</sequence>
<dbReference type="Proteomes" id="UP000176774">
    <property type="component" value="Unassembled WGS sequence"/>
</dbReference>
<evidence type="ECO:0000313" key="4">
    <source>
        <dbReference type="Proteomes" id="UP000176774"/>
    </source>
</evidence>
<dbReference type="EMBL" id="MHPA01000013">
    <property type="protein sequence ID" value="OGZ73403.1"/>
    <property type="molecule type" value="Genomic_DNA"/>
</dbReference>
<comment type="caution">
    <text evidence="3">The sequence shown here is derived from an EMBL/GenBank/DDBJ whole genome shotgun (WGS) entry which is preliminary data.</text>
</comment>
<dbReference type="SUPFAM" id="SSF49503">
    <property type="entry name" value="Cupredoxins"/>
    <property type="match status" value="1"/>
</dbReference>
<evidence type="ECO:0000313" key="3">
    <source>
        <dbReference type="EMBL" id="OGZ73403.1"/>
    </source>
</evidence>
<organism evidence="3 4">
    <name type="scientific">Candidatus Staskawiczbacteria bacterium RIFCSPLOWO2_01_FULL_38_12b</name>
    <dbReference type="NCBI Taxonomy" id="1802214"/>
    <lineage>
        <taxon>Bacteria</taxon>
        <taxon>Candidatus Staskawicziibacteriota</taxon>
    </lineage>
</organism>
<gene>
    <name evidence="3" type="ORF">A2908_02415</name>
</gene>
<dbReference type="PANTHER" id="PTHR36507:SF1">
    <property type="entry name" value="BLL1555 PROTEIN"/>
    <property type="match status" value="1"/>
</dbReference>
<dbReference type="Gene3D" id="2.60.40.420">
    <property type="entry name" value="Cupredoxins - blue copper proteins"/>
    <property type="match status" value="1"/>
</dbReference>
<dbReference type="AlphaFoldDB" id="A0A1G2IFA5"/>
<feature type="region of interest" description="Disordered" evidence="1">
    <location>
        <begin position="30"/>
        <end position="68"/>
    </location>
</feature>
<dbReference type="InterPro" id="IPR052721">
    <property type="entry name" value="ET_Amicyanin"/>
</dbReference>
<reference evidence="3 4" key="1">
    <citation type="journal article" date="2016" name="Nat. Commun.">
        <title>Thousands of microbial genomes shed light on interconnected biogeochemical processes in an aquifer system.</title>
        <authorList>
            <person name="Anantharaman K."/>
            <person name="Brown C.T."/>
            <person name="Hug L.A."/>
            <person name="Sharon I."/>
            <person name="Castelle C.J."/>
            <person name="Probst A.J."/>
            <person name="Thomas B.C."/>
            <person name="Singh A."/>
            <person name="Wilkins M.J."/>
            <person name="Karaoz U."/>
            <person name="Brodie E.L."/>
            <person name="Williams K.H."/>
            <person name="Hubbard S.S."/>
            <person name="Banfield J.F."/>
        </authorList>
    </citation>
    <scope>NUCLEOTIDE SEQUENCE [LARGE SCALE GENOMIC DNA]</scope>
</reference>
<evidence type="ECO:0000256" key="1">
    <source>
        <dbReference type="SAM" id="MobiDB-lite"/>
    </source>
</evidence>
<keyword evidence="2" id="KW-0472">Membrane</keyword>
<evidence type="ECO:0000256" key="2">
    <source>
        <dbReference type="SAM" id="Phobius"/>
    </source>
</evidence>
<feature type="compositionally biased region" description="Low complexity" evidence="1">
    <location>
        <begin position="55"/>
        <end position="68"/>
    </location>
</feature>
<accession>A0A1G2IFA5</accession>
<dbReference type="PANTHER" id="PTHR36507">
    <property type="entry name" value="BLL1555 PROTEIN"/>
    <property type="match status" value="1"/>
</dbReference>
<keyword evidence="2" id="KW-1133">Transmembrane helix</keyword>
<dbReference type="STRING" id="1802214.A2908_02415"/>